<gene>
    <name evidence="2" type="ORF">CC80DRAFT_553567</name>
</gene>
<organism evidence="2 3">
    <name type="scientific">Byssothecium circinans</name>
    <dbReference type="NCBI Taxonomy" id="147558"/>
    <lineage>
        <taxon>Eukaryota</taxon>
        <taxon>Fungi</taxon>
        <taxon>Dikarya</taxon>
        <taxon>Ascomycota</taxon>
        <taxon>Pezizomycotina</taxon>
        <taxon>Dothideomycetes</taxon>
        <taxon>Pleosporomycetidae</taxon>
        <taxon>Pleosporales</taxon>
        <taxon>Massarineae</taxon>
        <taxon>Massarinaceae</taxon>
        <taxon>Byssothecium</taxon>
    </lineage>
</organism>
<feature type="compositionally biased region" description="Basic and acidic residues" evidence="1">
    <location>
        <begin position="108"/>
        <end position="125"/>
    </location>
</feature>
<feature type="region of interest" description="Disordered" evidence="1">
    <location>
        <begin position="1"/>
        <end position="80"/>
    </location>
</feature>
<evidence type="ECO:0000256" key="1">
    <source>
        <dbReference type="SAM" id="MobiDB-lite"/>
    </source>
</evidence>
<feature type="compositionally biased region" description="Basic and acidic residues" evidence="1">
    <location>
        <begin position="50"/>
        <end position="77"/>
    </location>
</feature>
<proteinExistence type="predicted"/>
<feature type="region of interest" description="Disordered" evidence="1">
    <location>
        <begin position="108"/>
        <end position="127"/>
    </location>
</feature>
<name>A0A6A5TG91_9PLEO</name>
<keyword evidence="3" id="KW-1185">Reference proteome</keyword>
<evidence type="ECO:0000313" key="2">
    <source>
        <dbReference type="EMBL" id="KAF1951190.1"/>
    </source>
</evidence>
<dbReference type="OrthoDB" id="10659659at2759"/>
<dbReference type="AlphaFoldDB" id="A0A6A5TG91"/>
<accession>A0A6A5TG91</accession>
<protein>
    <submittedName>
        <fullName evidence="2">Uncharacterized protein</fullName>
    </submittedName>
</protein>
<reference evidence="2" key="1">
    <citation type="journal article" date="2020" name="Stud. Mycol.">
        <title>101 Dothideomycetes genomes: a test case for predicting lifestyles and emergence of pathogens.</title>
        <authorList>
            <person name="Haridas S."/>
            <person name="Albert R."/>
            <person name="Binder M."/>
            <person name="Bloem J."/>
            <person name="Labutti K."/>
            <person name="Salamov A."/>
            <person name="Andreopoulos B."/>
            <person name="Baker S."/>
            <person name="Barry K."/>
            <person name="Bills G."/>
            <person name="Bluhm B."/>
            <person name="Cannon C."/>
            <person name="Castanera R."/>
            <person name="Culley D."/>
            <person name="Daum C."/>
            <person name="Ezra D."/>
            <person name="Gonzalez J."/>
            <person name="Henrissat B."/>
            <person name="Kuo A."/>
            <person name="Liang C."/>
            <person name="Lipzen A."/>
            <person name="Lutzoni F."/>
            <person name="Magnuson J."/>
            <person name="Mondo S."/>
            <person name="Nolan M."/>
            <person name="Ohm R."/>
            <person name="Pangilinan J."/>
            <person name="Park H.-J."/>
            <person name="Ramirez L."/>
            <person name="Alfaro M."/>
            <person name="Sun H."/>
            <person name="Tritt A."/>
            <person name="Yoshinaga Y."/>
            <person name="Zwiers L.-H."/>
            <person name="Turgeon B."/>
            <person name="Goodwin S."/>
            <person name="Spatafora J."/>
            <person name="Crous P."/>
            <person name="Grigoriev I."/>
        </authorList>
    </citation>
    <scope>NUCLEOTIDE SEQUENCE</scope>
    <source>
        <strain evidence="2">CBS 675.92</strain>
    </source>
</reference>
<feature type="compositionally biased region" description="Basic residues" evidence="1">
    <location>
        <begin position="1"/>
        <end position="13"/>
    </location>
</feature>
<sequence length="366" mass="41211">MSSKTPKRRKSIHAHPVELVEQPLPSENEPVKKRKNESKSGNGSHISLQKRLDQECESRRHAEQARDDAEVARDNAKAKQGIAMTQLREGREEIDQLRQRLRQVEGEQHVAREEGDDLRAERDVSQENLEEAERELKTVRNECEMAIQERDEAKKELYQLNQSVEGDNQNQFITLYAITNQNINNINLLHSLVANATPDFERVAPNGTKAPTIKQVHARLQELKEGFDSALDTHRKLSAKVTENGILNFEKATKETSEKLPFLKASTRSEDSDHLASELAAPWFQGKSKTDLIYPASLSLTETGLLCPQALREQKMIAWGVLEPSARAAGLNMWDHGKTGTEGDGEILPVVHAIDPIVLDLEDEIM</sequence>
<evidence type="ECO:0000313" key="3">
    <source>
        <dbReference type="Proteomes" id="UP000800035"/>
    </source>
</evidence>
<dbReference type="EMBL" id="ML977019">
    <property type="protein sequence ID" value="KAF1951190.1"/>
    <property type="molecule type" value="Genomic_DNA"/>
</dbReference>
<dbReference type="Proteomes" id="UP000800035">
    <property type="component" value="Unassembled WGS sequence"/>
</dbReference>